<feature type="domain" description="CCHC-type" evidence="2">
    <location>
        <begin position="194"/>
        <end position="209"/>
    </location>
</feature>
<evidence type="ECO:0000259" key="2">
    <source>
        <dbReference type="PROSITE" id="PS50158"/>
    </source>
</evidence>
<accession>A0ABQ9IXY0</accession>
<name>A0ABQ9IXY0_9CUCU</name>
<dbReference type="PROSITE" id="PS50158">
    <property type="entry name" value="ZF_CCHC"/>
    <property type="match status" value="2"/>
</dbReference>
<dbReference type="SUPFAM" id="SSF57756">
    <property type="entry name" value="Retrovirus zinc finger-like domains"/>
    <property type="match status" value="1"/>
</dbReference>
<keyword evidence="1" id="KW-0479">Metal-binding</keyword>
<dbReference type="InterPro" id="IPR001878">
    <property type="entry name" value="Znf_CCHC"/>
</dbReference>
<evidence type="ECO:0000313" key="4">
    <source>
        <dbReference type="Proteomes" id="UP001162164"/>
    </source>
</evidence>
<dbReference type="InterPro" id="IPR036875">
    <property type="entry name" value="Znf_CCHC_sf"/>
</dbReference>
<feature type="domain" description="CCHC-type" evidence="2">
    <location>
        <begin position="217"/>
        <end position="232"/>
    </location>
</feature>
<gene>
    <name evidence="3" type="ORF">NQ317_015891</name>
</gene>
<protein>
    <recommendedName>
        <fullName evidence="2">CCHC-type domain-containing protein</fullName>
    </recommendedName>
</protein>
<dbReference type="Proteomes" id="UP001162164">
    <property type="component" value="Unassembled WGS sequence"/>
</dbReference>
<comment type="caution">
    <text evidence="3">The sequence shown here is derived from an EMBL/GenBank/DDBJ whole genome shotgun (WGS) entry which is preliminary data.</text>
</comment>
<keyword evidence="1" id="KW-0863">Zinc-finger</keyword>
<reference evidence="3" key="1">
    <citation type="journal article" date="2023" name="Insect Mol. Biol.">
        <title>Genome sequencing provides insights into the evolution of gene families encoding plant cell wall-degrading enzymes in longhorned beetles.</title>
        <authorList>
            <person name="Shin N.R."/>
            <person name="Okamura Y."/>
            <person name="Kirsch R."/>
            <person name="Pauchet Y."/>
        </authorList>
    </citation>
    <scope>NUCLEOTIDE SEQUENCE</scope>
    <source>
        <strain evidence="3">MMC_N1</strain>
    </source>
</reference>
<dbReference type="SMART" id="SM00343">
    <property type="entry name" value="ZnF_C2HC"/>
    <property type="match status" value="3"/>
</dbReference>
<keyword evidence="4" id="KW-1185">Reference proteome</keyword>
<sequence length="273" mass="30870">MCCIFFKQFLDISAPEKVKENQSKRPKRDTKAILVSQDGKSHAELLKTVKETVKAGTTAARGIRTIIREGKDGRMIIVTEEKEQKAVVSLKKKLRERGNMTTKDIGGQGKKGIIYIKDIDSLVEKAEKEEAVGRETGLDKTRFDVGDLRPYFRGNQTVTIQLFKERAEDLQRKGGIRIGLNRCKVVGRVEVLQCYKCWRYGHIRKKCTENTAMRTACSKCGKEAHAAKECTNKEYCQSCKAENHRMGTAKCPEFKAALSKARAEYAQRKSLND</sequence>
<keyword evidence="1" id="KW-0862">Zinc</keyword>
<dbReference type="Gene3D" id="4.10.60.10">
    <property type="entry name" value="Zinc finger, CCHC-type"/>
    <property type="match status" value="1"/>
</dbReference>
<evidence type="ECO:0000313" key="3">
    <source>
        <dbReference type="EMBL" id="KAJ8968605.1"/>
    </source>
</evidence>
<organism evidence="3 4">
    <name type="scientific">Molorchus minor</name>
    <dbReference type="NCBI Taxonomy" id="1323400"/>
    <lineage>
        <taxon>Eukaryota</taxon>
        <taxon>Metazoa</taxon>
        <taxon>Ecdysozoa</taxon>
        <taxon>Arthropoda</taxon>
        <taxon>Hexapoda</taxon>
        <taxon>Insecta</taxon>
        <taxon>Pterygota</taxon>
        <taxon>Neoptera</taxon>
        <taxon>Endopterygota</taxon>
        <taxon>Coleoptera</taxon>
        <taxon>Polyphaga</taxon>
        <taxon>Cucujiformia</taxon>
        <taxon>Chrysomeloidea</taxon>
        <taxon>Cerambycidae</taxon>
        <taxon>Lamiinae</taxon>
        <taxon>Monochamini</taxon>
        <taxon>Molorchus</taxon>
    </lineage>
</organism>
<evidence type="ECO:0000256" key="1">
    <source>
        <dbReference type="PROSITE-ProRule" id="PRU00047"/>
    </source>
</evidence>
<proteinExistence type="predicted"/>
<dbReference type="EMBL" id="JAPWTJ010001962">
    <property type="protein sequence ID" value="KAJ8968605.1"/>
    <property type="molecule type" value="Genomic_DNA"/>
</dbReference>